<protein>
    <submittedName>
        <fullName evidence="8">7-carboxy-7-deazaguanine synthase</fullName>
        <ecNumber evidence="8">4.3.99.3</ecNumber>
    </submittedName>
</protein>
<dbReference type="SUPFAM" id="SSF102114">
    <property type="entry name" value="Radical SAM enzymes"/>
    <property type="match status" value="1"/>
</dbReference>
<keyword evidence="1" id="KW-0004">4Fe-4S</keyword>
<evidence type="ECO:0000259" key="7">
    <source>
        <dbReference type="PROSITE" id="PS51918"/>
    </source>
</evidence>
<evidence type="ECO:0000256" key="2">
    <source>
        <dbReference type="ARBA" id="ARBA00022691"/>
    </source>
</evidence>
<dbReference type="InterPro" id="IPR034457">
    <property type="entry name" value="Organic_radical-activating"/>
</dbReference>
<dbReference type="InterPro" id="IPR027596">
    <property type="entry name" value="AmmeMemoSam_rS"/>
</dbReference>
<feature type="binding site" evidence="6">
    <location>
        <position position="90"/>
    </location>
    <ligand>
        <name>[4Fe-4S] cluster</name>
        <dbReference type="ChEBI" id="CHEBI:49883"/>
        <note>4Fe-4S-S-AdoMet</note>
    </ligand>
</feature>
<name>A0A9E2F5E3_PSYF1</name>
<organism evidence="8 9">
    <name type="scientific">Psychracetigena formicireducens</name>
    <dbReference type="NCBI Taxonomy" id="2986056"/>
    <lineage>
        <taxon>Bacteria</taxon>
        <taxon>Bacillati</taxon>
        <taxon>Candidatus Lithacetigenota</taxon>
        <taxon>Candidatus Psychracetigena</taxon>
    </lineage>
</organism>
<feature type="domain" description="Radical SAM core" evidence="7">
    <location>
        <begin position="69"/>
        <end position="283"/>
    </location>
</feature>
<evidence type="ECO:0000256" key="6">
    <source>
        <dbReference type="PIRSR" id="PIRSR004869-50"/>
    </source>
</evidence>
<dbReference type="GO" id="GO:0016829">
    <property type="term" value="F:lyase activity"/>
    <property type="evidence" value="ECO:0007669"/>
    <property type="project" value="UniProtKB-KW"/>
</dbReference>
<dbReference type="SFLD" id="SFLDG01101">
    <property type="entry name" value="Uncharacterised_Radical_SAM_Su"/>
    <property type="match status" value="1"/>
</dbReference>
<dbReference type="PANTHER" id="PTHR30352:SF5">
    <property type="entry name" value="PYRUVATE FORMATE-LYASE 1-ACTIVATING ENZYME"/>
    <property type="match status" value="1"/>
</dbReference>
<dbReference type="CDD" id="cd01335">
    <property type="entry name" value="Radical_SAM"/>
    <property type="match status" value="1"/>
</dbReference>
<dbReference type="GO" id="GO:0046872">
    <property type="term" value="F:metal ion binding"/>
    <property type="evidence" value="ECO:0007669"/>
    <property type="project" value="UniProtKB-KW"/>
</dbReference>
<gene>
    <name evidence="8" type="primary">queE</name>
    <name evidence="8" type="ORF">DDT42_00117</name>
</gene>
<dbReference type="Gene3D" id="3.20.20.70">
    <property type="entry name" value="Aldolase class I"/>
    <property type="match status" value="1"/>
</dbReference>
<comment type="caution">
    <text evidence="8">The sequence shown here is derived from an EMBL/GenBank/DDBJ whole genome shotgun (WGS) entry which is preliminary data.</text>
</comment>
<keyword evidence="2 6" id="KW-0949">S-adenosyl-L-methionine</keyword>
<dbReference type="InterPro" id="IPR016431">
    <property type="entry name" value="Pyrv-formate_lyase-activ_prd"/>
</dbReference>
<keyword evidence="8" id="KW-0456">Lyase</keyword>
<evidence type="ECO:0000256" key="1">
    <source>
        <dbReference type="ARBA" id="ARBA00022485"/>
    </source>
</evidence>
<dbReference type="Proteomes" id="UP000811545">
    <property type="component" value="Unassembled WGS sequence"/>
</dbReference>
<sequence>MLRKASYFEPLIDNKVRCLLCPNLCLLSEGKIGKCGVRENINGVLYTLIYNQVASLAVDPIEKKPVYHYKPGSSVLSAGTVGCNLKCRHCQNWELSRSSSQNESLRDITPHQLINTALKTNSKGVSWTYNEPSIWFEYVIESAKIAKENNLYTVMVTNGFIREKPLSELLKYLDVYRVDIKAFTQNSFKIITGISDVKIPMASALQARESGTHVEIVTNIITTINDTEDEIRSIATFISEKLGEKTPWHITRFFPYLDFSYLPPTPLPSLIKAREIGKECGIEFIYIGNTWESLEENSLCSQCGSVAIRRSGFEVYEVNVSEKGGCKSCGEYLNIYP</sequence>
<evidence type="ECO:0000256" key="4">
    <source>
        <dbReference type="ARBA" id="ARBA00023004"/>
    </source>
</evidence>
<proteinExistence type="predicted"/>
<dbReference type="PANTHER" id="PTHR30352">
    <property type="entry name" value="PYRUVATE FORMATE-LYASE-ACTIVATING ENZYME"/>
    <property type="match status" value="1"/>
</dbReference>
<evidence type="ECO:0000256" key="5">
    <source>
        <dbReference type="ARBA" id="ARBA00023014"/>
    </source>
</evidence>
<keyword evidence="5 6" id="KW-0411">Iron-sulfur</keyword>
<dbReference type="InterPro" id="IPR013785">
    <property type="entry name" value="Aldolase_TIM"/>
</dbReference>
<dbReference type="InterPro" id="IPR007197">
    <property type="entry name" value="rSAM"/>
</dbReference>
<dbReference type="SFLD" id="SFLDS00029">
    <property type="entry name" value="Radical_SAM"/>
    <property type="match status" value="1"/>
</dbReference>
<feature type="binding site" evidence="6">
    <location>
        <position position="83"/>
    </location>
    <ligand>
        <name>[4Fe-4S] cluster</name>
        <dbReference type="ChEBI" id="CHEBI:49883"/>
        <note>4Fe-4S-S-AdoMet</note>
    </ligand>
</feature>
<keyword evidence="3 6" id="KW-0479">Metal-binding</keyword>
<dbReference type="GO" id="GO:0051539">
    <property type="term" value="F:4 iron, 4 sulfur cluster binding"/>
    <property type="evidence" value="ECO:0007669"/>
    <property type="project" value="UniProtKB-KW"/>
</dbReference>
<dbReference type="InterPro" id="IPR058240">
    <property type="entry name" value="rSAM_sf"/>
</dbReference>
<evidence type="ECO:0000313" key="8">
    <source>
        <dbReference type="EMBL" id="MBT9144285.1"/>
    </source>
</evidence>
<dbReference type="AlphaFoldDB" id="A0A9E2F5E3"/>
<reference evidence="8 9" key="1">
    <citation type="journal article" date="2021" name="bioRxiv">
        <title>Unique metabolic strategies in Hadean analogues reveal hints for primordial physiology.</title>
        <authorList>
            <person name="Nobu M.K."/>
            <person name="Nakai R."/>
            <person name="Tamazawa S."/>
            <person name="Mori H."/>
            <person name="Toyoda A."/>
            <person name="Ijiri A."/>
            <person name="Suzuki S."/>
            <person name="Kurokawa K."/>
            <person name="Kamagata Y."/>
            <person name="Tamaki H."/>
        </authorList>
    </citation>
    <scope>NUCLEOTIDE SEQUENCE [LARGE SCALE GENOMIC DNA]</scope>
    <source>
        <strain evidence="8">BS525</strain>
    </source>
</reference>
<evidence type="ECO:0000256" key="3">
    <source>
        <dbReference type="ARBA" id="ARBA00022723"/>
    </source>
</evidence>
<evidence type="ECO:0000313" key="9">
    <source>
        <dbReference type="Proteomes" id="UP000811545"/>
    </source>
</evidence>
<dbReference type="PIRSF" id="PIRSF004869">
    <property type="entry name" value="PflX_prd"/>
    <property type="match status" value="1"/>
</dbReference>
<dbReference type="EC" id="4.3.99.3" evidence="8"/>
<comment type="cofactor">
    <cofactor evidence="6">
        <name>[4Fe-4S] cluster</name>
        <dbReference type="ChEBI" id="CHEBI:49883"/>
    </cofactor>
    <text evidence="6">Binds 1 [4Fe-4S] cluster. The cluster is coordinated with 3 cysteines and an exchangeable S-adenosyl-L-methionine.</text>
</comment>
<dbReference type="Pfam" id="PF04055">
    <property type="entry name" value="Radical_SAM"/>
    <property type="match status" value="1"/>
</dbReference>
<dbReference type="NCBIfam" id="TIGR04337">
    <property type="entry name" value="AmmeMemoSam_rS"/>
    <property type="match status" value="1"/>
</dbReference>
<keyword evidence="4 6" id="KW-0408">Iron</keyword>
<dbReference type="PROSITE" id="PS51918">
    <property type="entry name" value="RADICAL_SAM"/>
    <property type="match status" value="1"/>
</dbReference>
<feature type="binding site" evidence="6">
    <location>
        <position position="87"/>
    </location>
    <ligand>
        <name>[4Fe-4S] cluster</name>
        <dbReference type="ChEBI" id="CHEBI:49883"/>
        <note>4Fe-4S-S-AdoMet</note>
    </ligand>
</feature>
<dbReference type="EMBL" id="QLTW01000003">
    <property type="protein sequence ID" value="MBT9144285.1"/>
    <property type="molecule type" value="Genomic_DNA"/>
</dbReference>
<accession>A0A9E2F5E3</accession>